<keyword evidence="3 7" id="KW-0489">Methyltransferase</keyword>
<keyword evidence="2" id="KW-0169">Cobalamin biosynthesis</keyword>
<dbReference type="UniPathway" id="UPA00148"/>
<evidence type="ECO:0000313" key="7">
    <source>
        <dbReference type="EMBL" id="EHO63437.1"/>
    </source>
</evidence>
<keyword evidence="8" id="KW-1185">Reference proteome</keyword>
<dbReference type="OrthoDB" id="9780707at2"/>
<evidence type="ECO:0000313" key="8">
    <source>
        <dbReference type="Proteomes" id="UP000003277"/>
    </source>
</evidence>
<dbReference type="AlphaFoldDB" id="H1CYL6"/>
<dbReference type="Pfam" id="PF00590">
    <property type="entry name" value="TP_methylase"/>
    <property type="match status" value="1"/>
</dbReference>
<evidence type="ECO:0000259" key="6">
    <source>
        <dbReference type="Pfam" id="PF00590"/>
    </source>
</evidence>
<comment type="pathway">
    <text evidence="1">Cofactor biosynthesis; adenosylcobalamin biosynthesis.</text>
</comment>
<dbReference type="InterPro" id="IPR035996">
    <property type="entry name" value="4pyrrol_Methylase_sf"/>
</dbReference>
<dbReference type="Gene3D" id="3.30.950.10">
    <property type="entry name" value="Methyltransferase, Cobalt-precorrin-4 Transmethylase, Domain 2"/>
    <property type="match status" value="1"/>
</dbReference>
<evidence type="ECO:0000256" key="2">
    <source>
        <dbReference type="ARBA" id="ARBA00022573"/>
    </source>
</evidence>
<evidence type="ECO:0000256" key="1">
    <source>
        <dbReference type="ARBA" id="ARBA00004953"/>
    </source>
</evidence>
<sequence length="208" mass="23028">MDHTLIVAGIGPGGRDYILPKALEAIEKAHYLVGGRRALHDYAKEGQETYPVTGKLSLLSDWLTEKLALGDVVVMVSGDPGFYSLLPWLKKKFPEHPVKVIPGISSVQAAFCLISEPWQGARWLSFHGRVPETKDTAYEKGRKLAFLTDYEHNPAYIAGYLIKQGWPKNTRAAACEHISYENQQVEESTLEKLASLEGFGESVMVVIG</sequence>
<dbReference type="InterPro" id="IPR012818">
    <property type="entry name" value="CbiE"/>
</dbReference>
<dbReference type="GO" id="GO:0032259">
    <property type="term" value="P:methylation"/>
    <property type="evidence" value="ECO:0007669"/>
    <property type="project" value="UniProtKB-KW"/>
</dbReference>
<dbReference type="InterPro" id="IPR050714">
    <property type="entry name" value="Cobalamin_biosynth_MTase"/>
</dbReference>
<dbReference type="HOGENOM" id="CLU_089162_2_0_9"/>
<dbReference type="Proteomes" id="UP000003277">
    <property type="component" value="Unassembled WGS sequence"/>
</dbReference>
<feature type="domain" description="Tetrapyrrole methylase" evidence="6">
    <location>
        <begin position="4"/>
        <end position="194"/>
    </location>
</feature>
<dbReference type="NCBIfam" id="TIGR02467">
    <property type="entry name" value="CbiE"/>
    <property type="match status" value="1"/>
</dbReference>
<dbReference type="RefSeq" id="WP_008858958.1">
    <property type="nucleotide sequence ID" value="NZ_JH591187.1"/>
</dbReference>
<evidence type="ECO:0000256" key="5">
    <source>
        <dbReference type="ARBA" id="ARBA00022691"/>
    </source>
</evidence>
<dbReference type="PANTHER" id="PTHR43182:SF1">
    <property type="entry name" value="COBALT-PRECORRIN-7 C(5)-METHYLTRANSFERASE"/>
    <property type="match status" value="1"/>
</dbReference>
<dbReference type="EMBL" id="ADLT01000015">
    <property type="protein sequence ID" value="EHO63437.1"/>
    <property type="molecule type" value="Genomic_DNA"/>
</dbReference>
<dbReference type="SUPFAM" id="SSF53790">
    <property type="entry name" value="Tetrapyrrole methylase"/>
    <property type="match status" value="1"/>
</dbReference>
<gene>
    <name evidence="7" type="ORF">HMPREF9453_00454</name>
</gene>
<comment type="caution">
    <text evidence="7">The sequence shown here is derived from an EMBL/GenBank/DDBJ whole genome shotgun (WGS) entry which is preliminary data.</text>
</comment>
<dbReference type="GeneID" id="98912347"/>
<proteinExistence type="predicted"/>
<evidence type="ECO:0000256" key="3">
    <source>
        <dbReference type="ARBA" id="ARBA00022603"/>
    </source>
</evidence>
<organism evidence="7 8">
    <name type="scientific">Dialister succinatiphilus YIT 11850</name>
    <dbReference type="NCBI Taxonomy" id="742743"/>
    <lineage>
        <taxon>Bacteria</taxon>
        <taxon>Bacillati</taxon>
        <taxon>Bacillota</taxon>
        <taxon>Negativicutes</taxon>
        <taxon>Veillonellales</taxon>
        <taxon>Veillonellaceae</taxon>
        <taxon>Dialister</taxon>
    </lineage>
</organism>
<dbReference type="InterPro" id="IPR014777">
    <property type="entry name" value="4pyrrole_Mease_sub1"/>
</dbReference>
<name>H1CYL6_9FIRM</name>
<reference evidence="7 8" key="1">
    <citation type="submission" date="2011-11" db="EMBL/GenBank/DDBJ databases">
        <title>The Genome Sequence of Dialister succinatiphilus YIT 11850.</title>
        <authorList>
            <consortium name="The Broad Institute Genome Sequencing Platform"/>
            <person name="Earl A."/>
            <person name="Ward D."/>
            <person name="Feldgarden M."/>
            <person name="Gevers D."/>
            <person name="Morotomi M."/>
            <person name="Young S.K."/>
            <person name="Zeng Q."/>
            <person name="Gargeya S."/>
            <person name="Fitzgerald M."/>
            <person name="Haas B."/>
            <person name="Abouelleil A."/>
            <person name="Alvarado L."/>
            <person name="Arachchi H.M."/>
            <person name="Berlin A."/>
            <person name="Brown A."/>
            <person name="Chapman S.B."/>
            <person name="Dunbar C."/>
            <person name="Gearin G."/>
            <person name="Goldberg J."/>
            <person name="Griggs A."/>
            <person name="Gujja S."/>
            <person name="Heiman D."/>
            <person name="Howarth C."/>
            <person name="Lui A."/>
            <person name="MacDonald P.J.P."/>
            <person name="Montmayeur A."/>
            <person name="Murphy C."/>
            <person name="Neiman D."/>
            <person name="Pearson M."/>
            <person name="Priest M."/>
            <person name="Roberts A."/>
            <person name="Saif S."/>
            <person name="Shea T."/>
            <person name="Sisk P."/>
            <person name="Stolte C."/>
            <person name="Sykes S."/>
            <person name="Wortman J."/>
            <person name="Nusbaum C."/>
            <person name="Birren B."/>
        </authorList>
    </citation>
    <scope>NUCLEOTIDE SEQUENCE [LARGE SCALE GENOMIC DNA]</scope>
    <source>
        <strain evidence="7 8">YIT 11850</strain>
    </source>
</reference>
<dbReference type="PANTHER" id="PTHR43182">
    <property type="entry name" value="COBALT-PRECORRIN-6B C(15)-METHYLTRANSFERASE (DECARBOXYLATING)"/>
    <property type="match status" value="1"/>
</dbReference>
<dbReference type="PATRIC" id="fig|742743.3.peg.465"/>
<protein>
    <submittedName>
        <fullName evidence="7">Precorrin-6y C5,15-methyltransferase (Decarboxylating), CbiE subunit</fullName>
    </submittedName>
</protein>
<dbReference type="InterPro" id="IPR014776">
    <property type="entry name" value="4pyrrole_Mease_sub2"/>
</dbReference>
<evidence type="ECO:0000256" key="4">
    <source>
        <dbReference type="ARBA" id="ARBA00022679"/>
    </source>
</evidence>
<dbReference type="GO" id="GO:0009236">
    <property type="term" value="P:cobalamin biosynthetic process"/>
    <property type="evidence" value="ECO:0007669"/>
    <property type="project" value="UniProtKB-UniPathway"/>
</dbReference>
<dbReference type="InterPro" id="IPR000878">
    <property type="entry name" value="4pyrrol_Mease"/>
</dbReference>
<dbReference type="Gene3D" id="3.40.1010.10">
    <property type="entry name" value="Cobalt-precorrin-4 Transmethylase, Domain 1"/>
    <property type="match status" value="1"/>
</dbReference>
<keyword evidence="4 7" id="KW-0808">Transferase</keyword>
<accession>H1CYL6</accession>
<dbReference type="STRING" id="742743.HMPREF9453_00454"/>
<dbReference type="GO" id="GO:0008276">
    <property type="term" value="F:protein methyltransferase activity"/>
    <property type="evidence" value="ECO:0007669"/>
    <property type="project" value="InterPro"/>
</dbReference>
<keyword evidence="5" id="KW-0949">S-adenosyl-L-methionine</keyword>
<dbReference type="CDD" id="cd11644">
    <property type="entry name" value="Precorrin-6Y-MT"/>
    <property type="match status" value="1"/>
</dbReference>
<dbReference type="eggNOG" id="COG2241">
    <property type="taxonomic scope" value="Bacteria"/>
</dbReference>